<proteinExistence type="predicted"/>
<evidence type="ECO:0000256" key="9">
    <source>
        <dbReference type="ARBA" id="ARBA00023034"/>
    </source>
</evidence>
<dbReference type="Pfam" id="PF00169">
    <property type="entry name" value="PH"/>
    <property type="match status" value="1"/>
</dbReference>
<dbReference type="FunFam" id="3.30.530.20:FF:000003">
    <property type="entry name" value="Collagen type IV alpha-3-binding protein-like protein"/>
    <property type="match status" value="1"/>
</dbReference>
<dbReference type="FunFam" id="2.30.29.30:FF:000382">
    <property type="entry name" value="Uncharacterized protein, isoform A"/>
    <property type="match status" value="1"/>
</dbReference>
<evidence type="ECO:0000313" key="17">
    <source>
        <dbReference type="EMBL" id="CAG6444389.1"/>
    </source>
</evidence>
<accession>A0A8D8ESR3</accession>
<dbReference type="InterPro" id="IPR002913">
    <property type="entry name" value="START_lipid-bd_dom"/>
</dbReference>
<dbReference type="PANTHER" id="PTHR19308">
    <property type="entry name" value="PHOSPHATIDYLCHOLINE TRANSFER PROTEIN"/>
    <property type="match status" value="1"/>
</dbReference>
<keyword evidence="9" id="KW-0333">Golgi apparatus</keyword>
<dbReference type="GO" id="GO:0035621">
    <property type="term" value="P:ER to Golgi ceramide transport"/>
    <property type="evidence" value="ECO:0007669"/>
    <property type="project" value="TreeGrafter"/>
</dbReference>
<name>A0A8D8ESR3_CULPI</name>
<keyword evidence="17" id="KW-0176">Collagen</keyword>
<dbReference type="SMART" id="SM00233">
    <property type="entry name" value="PH"/>
    <property type="match status" value="1"/>
</dbReference>
<dbReference type="SMART" id="SM00234">
    <property type="entry name" value="START"/>
    <property type="match status" value="1"/>
</dbReference>
<feature type="region of interest" description="Disordered" evidence="13">
    <location>
        <begin position="366"/>
        <end position="388"/>
    </location>
</feature>
<dbReference type="CDD" id="cd13283">
    <property type="entry name" value="PH_GPBP"/>
    <property type="match status" value="1"/>
</dbReference>
<evidence type="ECO:0000256" key="3">
    <source>
        <dbReference type="ARBA" id="ARBA00004496"/>
    </source>
</evidence>
<evidence type="ECO:0000256" key="8">
    <source>
        <dbReference type="ARBA" id="ARBA00022824"/>
    </source>
</evidence>
<keyword evidence="7" id="KW-0963">Cytoplasm</keyword>
<evidence type="ECO:0000259" key="15">
    <source>
        <dbReference type="PROSITE" id="PS50003"/>
    </source>
</evidence>
<evidence type="ECO:0000259" key="16">
    <source>
        <dbReference type="PROSITE" id="PS50848"/>
    </source>
</evidence>
<evidence type="ECO:0000256" key="14">
    <source>
        <dbReference type="SAM" id="SignalP"/>
    </source>
</evidence>
<dbReference type="GO" id="GO:0005794">
    <property type="term" value="C:Golgi apparatus"/>
    <property type="evidence" value="ECO:0007669"/>
    <property type="project" value="UniProtKB-SubCell"/>
</dbReference>
<evidence type="ECO:0000256" key="7">
    <source>
        <dbReference type="ARBA" id="ARBA00022490"/>
    </source>
</evidence>
<sequence>MVLFLIFGPAVTILKGEVLPRKVPVVGVWNSYSSVIKCVQVLKQLEMADEYYLQNNASNSDDSESELNLSIPELKGYLSKWTNYIHGWQPRFIVLKDGTLSYYKSEQDSDFGCRGAISLQKATIKSHEFDECRFDVSIGQNVWYLRAETPEDKRNWIEVLQSYKTDYPETVSLRRHGSTISLQSNTLSTASGSSMKRVSRGLREKMHEIETYRDILYGQIDTLQRYFDSLHLKSGENNPLDLGDGLNPIDFKGEAITFRETTAGVITTLQHCLDIISQKEESFKKKFDREVDRRKKAEDLYRQCKDEVMKNRNTSIPGPDLEEGPHSTIPEDEFFDAVETGLDKIEEDRQLRVRLKFQSQQSQISTTSSVFTANQETDDDKQQSEDFGTGVQARTHKLWPEIDRICTEQLDQARQGVGDGGNGWQLFADEGEMKMYRREEEVDGMVIDPLKSCHVVQGVTAREMCHYFFDPAYRNDWETTLEDVQLVDNVAPDTMVFLQTYKRIWPASQRDALFWSHMRKISDNEDQSAHDTWVVCNHSNQNEEYPPANQGKCVRIYLTVILLCQTYLPPGKNAKTATRDDLTCKITYCSTVNPGGWAPATVLRAIYKKEYPKFLKRFTGYVIEQSKNKPIMY</sequence>
<dbReference type="GO" id="GO:0008289">
    <property type="term" value="F:lipid binding"/>
    <property type="evidence" value="ECO:0007669"/>
    <property type="project" value="InterPro"/>
</dbReference>
<dbReference type="Gene3D" id="2.30.29.30">
    <property type="entry name" value="Pleckstrin-homology domain (PH domain)/Phosphotyrosine-binding domain (PTB)"/>
    <property type="match status" value="1"/>
</dbReference>
<dbReference type="InterPro" id="IPR051213">
    <property type="entry name" value="START_lipid_transfer"/>
</dbReference>
<keyword evidence="14" id="KW-0732">Signal</keyword>
<dbReference type="PROSITE" id="PS50848">
    <property type="entry name" value="START"/>
    <property type="match status" value="1"/>
</dbReference>
<dbReference type="GO" id="GO:0005581">
    <property type="term" value="C:collagen trimer"/>
    <property type="evidence" value="ECO:0007669"/>
    <property type="project" value="UniProtKB-KW"/>
</dbReference>
<evidence type="ECO:0000256" key="11">
    <source>
        <dbReference type="ARBA" id="ARBA00023055"/>
    </source>
</evidence>
<feature type="chain" id="PRO_5034115427" description="Ceramide transfer protein" evidence="14">
    <location>
        <begin position="17"/>
        <end position="633"/>
    </location>
</feature>
<evidence type="ECO:0000256" key="12">
    <source>
        <dbReference type="ARBA" id="ARBA00031527"/>
    </source>
</evidence>
<evidence type="ECO:0000256" key="2">
    <source>
        <dbReference type="ARBA" id="ARBA00004240"/>
    </source>
</evidence>
<feature type="signal peptide" evidence="14">
    <location>
        <begin position="1"/>
        <end position="16"/>
    </location>
</feature>
<dbReference type="InterPro" id="IPR023393">
    <property type="entry name" value="START-like_dom_sf"/>
</dbReference>
<comment type="catalytic activity">
    <reaction evidence="1">
        <text>N-hexadecanoylsphing-4-enine(in) = N-hexadecanoylsphing-4-enine(out)</text>
        <dbReference type="Rhea" id="RHEA:45720"/>
        <dbReference type="ChEBI" id="CHEBI:72959"/>
    </reaction>
</comment>
<dbReference type="GO" id="GO:0005783">
    <property type="term" value="C:endoplasmic reticulum"/>
    <property type="evidence" value="ECO:0007669"/>
    <property type="project" value="UniProtKB-SubCell"/>
</dbReference>
<evidence type="ECO:0000256" key="4">
    <source>
        <dbReference type="ARBA" id="ARBA00004555"/>
    </source>
</evidence>
<evidence type="ECO:0000256" key="10">
    <source>
        <dbReference type="ARBA" id="ARBA00023054"/>
    </source>
</evidence>
<feature type="domain" description="START" evidence="16">
    <location>
        <begin position="422"/>
        <end position="618"/>
    </location>
</feature>
<dbReference type="PANTHER" id="PTHR19308:SF53">
    <property type="entry name" value="CERAMIDE TRANSFER PROTEIN"/>
    <property type="match status" value="1"/>
</dbReference>
<dbReference type="PROSITE" id="PS50003">
    <property type="entry name" value="PH_DOMAIN"/>
    <property type="match status" value="1"/>
</dbReference>
<keyword evidence="6" id="KW-0813">Transport</keyword>
<dbReference type="InterPro" id="IPR041952">
    <property type="entry name" value="STARD11_START"/>
</dbReference>
<evidence type="ECO:0000256" key="13">
    <source>
        <dbReference type="SAM" id="MobiDB-lite"/>
    </source>
</evidence>
<dbReference type="Gene3D" id="3.30.530.20">
    <property type="match status" value="1"/>
</dbReference>
<feature type="domain" description="PH" evidence="15">
    <location>
        <begin position="71"/>
        <end position="165"/>
    </location>
</feature>
<evidence type="ECO:0000256" key="5">
    <source>
        <dbReference type="ARBA" id="ARBA00021440"/>
    </source>
</evidence>
<keyword evidence="11" id="KW-0445">Lipid transport</keyword>
<dbReference type="EMBL" id="HBUE01002792">
    <property type="protein sequence ID" value="CAG6444389.1"/>
    <property type="molecule type" value="Transcribed_RNA"/>
</dbReference>
<dbReference type="SUPFAM" id="SSF50729">
    <property type="entry name" value="PH domain-like"/>
    <property type="match status" value="1"/>
</dbReference>
<protein>
    <recommendedName>
        <fullName evidence="5">Ceramide transfer protein</fullName>
    </recommendedName>
    <alternativeName>
        <fullName evidence="12">Collagen type IV alpha-3-binding protein</fullName>
    </alternativeName>
</protein>
<organism evidence="17">
    <name type="scientific">Culex pipiens</name>
    <name type="common">House mosquito</name>
    <dbReference type="NCBI Taxonomy" id="7175"/>
    <lineage>
        <taxon>Eukaryota</taxon>
        <taxon>Metazoa</taxon>
        <taxon>Ecdysozoa</taxon>
        <taxon>Arthropoda</taxon>
        <taxon>Hexapoda</taxon>
        <taxon>Insecta</taxon>
        <taxon>Pterygota</taxon>
        <taxon>Neoptera</taxon>
        <taxon>Endopterygota</taxon>
        <taxon>Diptera</taxon>
        <taxon>Nematocera</taxon>
        <taxon>Culicoidea</taxon>
        <taxon>Culicidae</taxon>
        <taxon>Culicinae</taxon>
        <taxon>Culicini</taxon>
        <taxon>Culex</taxon>
        <taxon>Culex</taxon>
    </lineage>
</organism>
<evidence type="ECO:0000256" key="6">
    <source>
        <dbReference type="ARBA" id="ARBA00022448"/>
    </source>
</evidence>
<keyword evidence="10" id="KW-0175">Coiled coil</keyword>
<dbReference type="AlphaFoldDB" id="A0A8D8ESR3"/>
<dbReference type="InterPro" id="IPR011993">
    <property type="entry name" value="PH-like_dom_sf"/>
</dbReference>
<dbReference type="CDD" id="cd08872">
    <property type="entry name" value="START_STARD11-like"/>
    <property type="match status" value="1"/>
</dbReference>
<dbReference type="InterPro" id="IPR001849">
    <property type="entry name" value="PH_domain"/>
</dbReference>
<evidence type="ECO:0000256" key="1">
    <source>
        <dbReference type="ARBA" id="ARBA00000074"/>
    </source>
</evidence>
<keyword evidence="8" id="KW-0256">Endoplasmic reticulum</keyword>
<dbReference type="SUPFAM" id="SSF55961">
    <property type="entry name" value="Bet v1-like"/>
    <property type="match status" value="1"/>
</dbReference>
<dbReference type="Pfam" id="PF01852">
    <property type="entry name" value="START"/>
    <property type="match status" value="1"/>
</dbReference>
<reference evidence="17" key="1">
    <citation type="submission" date="2021-05" db="EMBL/GenBank/DDBJ databases">
        <authorList>
            <person name="Alioto T."/>
            <person name="Alioto T."/>
            <person name="Gomez Garrido J."/>
        </authorList>
    </citation>
    <scope>NUCLEOTIDE SEQUENCE</scope>
</reference>
<comment type="subcellular location">
    <subcellularLocation>
        <location evidence="3">Cytoplasm</location>
    </subcellularLocation>
    <subcellularLocation>
        <location evidence="2">Endoplasmic reticulum</location>
    </subcellularLocation>
    <subcellularLocation>
        <location evidence="4">Golgi apparatus</location>
    </subcellularLocation>
</comment>